<proteinExistence type="predicted"/>
<dbReference type="InParanoid" id="B9TJT3"/>
<accession>B9TJT3</accession>
<gene>
    <name evidence="1" type="ORF">RCOM_1933670</name>
</gene>
<sequence length="112" mass="11779">MHDGGKLPCKKDGSRAGAVFGSLRREACALLFLVMGAACPRCSGSADQQHRHLAAGQHLGADRAHDQAAQRAMAMRAHDQQVELAFLGGLDDGVGDRAHLAQARGLHAVFGQ</sequence>
<reference evidence="2" key="1">
    <citation type="journal article" date="2010" name="Nat. Biotechnol.">
        <title>Draft genome sequence of the oilseed species Ricinus communis.</title>
        <authorList>
            <person name="Chan A.P."/>
            <person name="Crabtree J."/>
            <person name="Zhao Q."/>
            <person name="Lorenzi H."/>
            <person name="Orvis J."/>
            <person name="Puiu D."/>
            <person name="Melake-Berhan A."/>
            <person name="Jones K.M."/>
            <person name="Redman J."/>
            <person name="Chen G."/>
            <person name="Cahoon E.B."/>
            <person name="Gedil M."/>
            <person name="Stanke M."/>
            <person name="Haas B.J."/>
            <person name="Wortman J.R."/>
            <person name="Fraser-Liggett C.M."/>
            <person name="Ravel J."/>
            <person name="Rabinowicz P.D."/>
        </authorList>
    </citation>
    <scope>NUCLEOTIDE SEQUENCE [LARGE SCALE GENOMIC DNA]</scope>
    <source>
        <strain evidence="2">cv. Hale</strain>
    </source>
</reference>
<dbReference type="EMBL" id="EQ984341">
    <property type="protein sequence ID" value="EEF23882.1"/>
    <property type="molecule type" value="Genomic_DNA"/>
</dbReference>
<name>B9TJT3_RICCO</name>
<evidence type="ECO:0000313" key="1">
    <source>
        <dbReference type="EMBL" id="EEF23882.1"/>
    </source>
</evidence>
<protein>
    <submittedName>
        <fullName evidence="1">Uncharacterized protein</fullName>
    </submittedName>
</protein>
<dbReference type="Proteomes" id="UP000008311">
    <property type="component" value="Unassembled WGS sequence"/>
</dbReference>
<organism evidence="1 2">
    <name type="scientific">Ricinus communis</name>
    <name type="common">Castor bean</name>
    <dbReference type="NCBI Taxonomy" id="3988"/>
    <lineage>
        <taxon>Eukaryota</taxon>
        <taxon>Viridiplantae</taxon>
        <taxon>Streptophyta</taxon>
        <taxon>Embryophyta</taxon>
        <taxon>Tracheophyta</taxon>
        <taxon>Spermatophyta</taxon>
        <taxon>Magnoliopsida</taxon>
        <taxon>eudicotyledons</taxon>
        <taxon>Gunneridae</taxon>
        <taxon>Pentapetalae</taxon>
        <taxon>rosids</taxon>
        <taxon>fabids</taxon>
        <taxon>Malpighiales</taxon>
        <taxon>Euphorbiaceae</taxon>
        <taxon>Acalyphoideae</taxon>
        <taxon>Acalypheae</taxon>
        <taxon>Ricinus</taxon>
    </lineage>
</organism>
<evidence type="ECO:0000313" key="2">
    <source>
        <dbReference type="Proteomes" id="UP000008311"/>
    </source>
</evidence>
<keyword evidence="2" id="KW-1185">Reference proteome</keyword>
<feature type="non-terminal residue" evidence="1">
    <location>
        <position position="112"/>
    </location>
</feature>
<dbReference type="AlphaFoldDB" id="B9TJT3"/>